<feature type="compositionally biased region" description="Basic and acidic residues" evidence="1">
    <location>
        <begin position="405"/>
        <end position="415"/>
    </location>
</feature>
<keyword evidence="3" id="KW-1185">Reference proteome</keyword>
<feature type="compositionally biased region" description="Pro residues" evidence="1">
    <location>
        <begin position="45"/>
        <end position="55"/>
    </location>
</feature>
<gene>
    <name evidence="2" type="ORF">ENE75_07285</name>
</gene>
<evidence type="ECO:0000313" key="3">
    <source>
        <dbReference type="Proteomes" id="UP000288178"/>
    </source>
</evidence>
<evidence type="ECO:0000313" key="2">
    <source>
        <dbReference type="EMBL" id="RVT52252.1"/>
    </source>
</evidence>
<sequence>MRPRTALAAGVVAVGAAAAVVTLSPGGWVPDPFGPPGGPMVSTDAPPPAPPPPDPFRPDEPKIPVIESGSKAAAALGETIIGKPAVDGPDVVESGTDKARELAGEMLPLDPIPDPFRDHDARLARERAFGADSRFPANPTTDRGVFRFDLVVTQRVETRDVLADFTYHLNSRDGSWVVEGEDVAHLLGGTTIAGAKLSFVLRKPGGDLLVCGSHPALTKSPRACMRLRAALAPTQLRALDARQLAALMDSVARVPQRLGDGPGGGAQGFRGRLREGERWQHLQVWVAPGDSGVRTQVPWLGMGSGVMKDARVQLNRIVRRLRVEGADLDGGDIVLDTLALQRGAHDVSTQNFDIVTAFTPEGIAEANALGRALTDLKAEAAEIDAALRACPDGSAGKACRQQARERMKRLNEHAKQQAQSYADRHGLPVGR</sequence>
<reference evidence="2 3" key="1">
    <citation type="submission" date="2019-01" db="EMBL/GenBank/DDBJ databases">
        <authorList>
            <person name="Chen W.-M."/>
        </authorList>
    </citation>
    <scope>NUCLEOTIDE SEQUENCE [LARGE SCALE GENOMIC DNA]</scope>
    <source>
        <strain evidence="2 3">ICH-3</strain>
    </source>
</reference>
<evidence type="ECO:0000256" key="1">
    <source>
        <dbReference type="SAM" id="MobiDB-lite"/>
    </source>
</evidence>
<protein>
    <submittedName>
        <fullName evidence="2">Uncharacterized protein</fullName>
    </submittedName>
</protein>
<organism evidence="2 3">
    <name type="scientific">Rubrivivax albus</name>
    <dbReference type="NCBI Taxonomy" id="2499835"/>
    <lineage>
        <taxon>Bacteria</taxon>
        <taxon>Pseudomonadati</taxon>
        <taxon>Pseudomonadota</taxon>
        <taxon>Betaproteobacteria</taxon>
        <taxon>Burkholderiales</taxon>
        <taxon>Sphaerotilaceae</taxon>
        <taxon>Rubrivivax</taxon>
    </lineage>
</organism>
<accession>A0A437JX36</accession>
<proteinExistence type="predicted"/>
<comment type="caution">
    <text evidence="2">The sequence shown here is derived from an EMBL/GenBank/DDBJ whole genome shotgun (WGS) entry which is preliminary data.</text>
</comment>
<feature type="region of interest" description="Disordered" evidence="1">
    <location>
        <begin position="31"/>
        <end position="59"/>
    </location>
</feature>
<name>A0A437JX36_9BURK</name>
<dbReference type="EMBL" id="SACT01000002">
    <property type="protein sequence ID" value="RVT52252.1"/>
    <property type="molecule type" value="Genomic_DNA"/>
</dbReference>
<dbReference type="AlphaFoldDB" id="A0A437JX36"/>
<feature type="compositionally biased region" description="Basic and acidic residues" evidence="1">
    <location>
        <begin position="422"/>
        <end position="431"/>
    </location>
</feature>
<feature type="region of interest" description="Disordered" evidence="1">
    <location>
        <begin position="405"/>
        <end position="431"/>
    </location>
</feature>
<dbReference type="RefSeq" id="WP_128197342.1">
    <property type="nucleotide sequence ID" value="NZ_SACT01000002.1"/>
</dbReference>
<dbReference type="Proteomes" id="UP000288178">
    <property type="component" value="Unassembled WGS sequence"/>
</dbReference>